<reference evidence="2" key="2">
    <citation type="submission" date="2011-03" db="EMBL/GenBank/DDBJ databases">
        <title>The complete genome of Desulfobacca acetoxidans DSM 11109.</title>
        <authorList>
            <consortium name="US DOE Joint Genome Institute (JGI-PGF)"/>
            <person name="Lucas S."/>
            <person name="Copeland A."/>
            <person name="Lapidus A."/>
            <person name="Bruce D."/>
            <person name="Goodwin L."/>
            <person name="Pitluck S."/>
            <person name="Peters L."/>
            <person name="Kyrpides N."/>
            <person name="Mavromatis K."/>
            <person name="Ivanova N."/>
            <person name="Ovchinnikova G."/>
            <person name="Teshima H."/>
            <person name="Detter J.C."/>
            <person name="Han C."/>
            <person name="Land M."/>
            <person name="Hauser L."/>
            <person name="Markowitz V."/>
            <person name="Cheng J.-F."/>
            <person name="Hugenholtz P."/>
            <person name="Woyke T."/>
            <person name="Wu D."/>
            <person name="Spring S."/>
            <person name="Schueler E."/>
            <person name="Brambilla E."/>
            <person name="Klenk H.-P."/>
            <person name="Eisen J.A."/>
        </authorList>
    </citation>
    <scope>NUCLEOTIDE SEQUENCE [LARGE SCALE GENOMIC DNA]</scope>
    <source>
        <strain evidence="2">ATCC 700848 / DSM 11109 / ASRB2</strain>
    </source>
</reference>
<proteinExistence type="predicted"/>
<reference evidence="1 2" key="1">
    <citation type="journal article" date="2011" name="Stand. Genomic Sci.">
        <title>Complete genome sequence of the acetate-degrading sulfate reducer Desulfobacca acetoxidans type strain (ASRB2).</title>
        <authorList>
            <person name="Goker M."/>
            <person name="Teshima H."/>
            <person name="Lapidus A."/>
            <person name="Nolan M."/>
            <person name="Lucas S."/>
            <person name="Hammon N."/>
            <person name="Deshpande S."/>
            <person name="Cheng J.F."/>
            <person name="Tapia R."/>
            <person name="Han C."/>
            <person name="Goodwin L."/>
            <person name="Pitluck S."/>
            <person name="Huntemann M."/>
            <person name="Liolios K."/>
            <person name="Ivanova N."/>
            <person name="Pagani I."/>
            <person name="Mavromatis K."/>
            <person name="Ovchinikova G."/>
            <person name="Pati A."/>
            <person name="Chen A."/>
            <person name="Palaniappan K."/>
            <person name="Land M."/>
            <person name="Hauser L."/>
            <person name="Brambilla E.M."/>
            <person name="Rohde M."/>
            <person name="Spring S."/>
            <person name="Detter J.C."/>
            <person name="Woyke T."/>
            <person name="Bristow J."/>
            <person name="Eisen J.A."/>
            <person name="Markowitz V."/>
            <person name="Hugenholtz P."/>
            <person name="Kyrpides N.C."/>
            <person name="Klenk H.P."/>
        </authorList>
    </citation>
    <scope>NUCLEOTIDE SEQUENCE [LARGE SCALE GENOMIC DNA]</scope>
    <source>
        <strain evidence="2">ATCC 700848 / DSM 11109 / ASRB2</strain>
    </source>
</reference>
<dbReference type="OrthoDB" id="9788021at2"/>
<keyword evidence="2" id="KW-1185">Reference proteome</keyword>
<dbReference type="Proteomes" id="UP000000483">
    <property type="component" value="Chromosome"/>
</dbReference>
<gene>
    <name evidence="1" type="ordered locus">Desac_0939</name>
</gene>
<dbReference type="HOGENOM" id="CLU_1767184_0_0_7"/>
<name>F2NH38_DESAR</name>
<protein>
    <submittedName>
        <fullName evidence="1">Uncharacterized protein</fullName>
    </submittedName>
</protein>
<dbReference type="eggNOG" id="ENOG50333FR">
    <property type="taxonomic scope" value="Bacteria"/>
</dbReference>
<evidence type="ECO:0000313" key="2">
    <source>
        <dbReference type="Proteomes" id="UP000000483"/>
    </source>
</evidence>
<accession>F2NH38</accession>
<dbReference type="AlphaFoldDB" id="F2NH38"/>
<organism evidence="1 2">
    <name type="scientific">Desulfobacca acetoxidans (strain ATCC 700848 / DSM 11109 / ASRB2)</name>
    <dbReference type="NCBI Taxonomy" id="880072"/>
    <lineage>
        <taxon>Bacteria</taxon>
        <taxon>Pseudomonadati</taxon>
        <taxon>Thermodesulfobacteriota</taxon>
        <taxon>Desulfobaccia</taxon>
        <taxon>Desulfobaccales</taxon>
        <taxon>Desulfobaccaceae</taxon>
        <taxon>Desulfobacca</taxon>
    </lineage>
</organism>
<sequence>MCLTIRRTCVCGREEAQFMHRDNILPKSILVNLYCPSCRSQASWDGDCMTEDNGWVLEFDIEGARFLMWHKGLLDEVTPDFIFDQGYCSWNGMTPHDLEERAILHAELAPLLNQDRLAYINALKTTMLERVHDLKAAGWRKAQNI</sequence>
<evidence type="ECO:0000313" key="1">
    <source>
        <dbReference type="EMBL" id="AEB08809.1"/>
    </source>
</evidence>
<dbReference type="STRING" id="880072.Desac_0939"/>
<dbReference type="EMBL" id="CP002629">
    <property type="protein sequence ID" value="AEB08809.1"/>
    <property type="molecule type" value="Genomic_DNA"/>
</dbReference>
<dbReference type="RefSeq" id="WP_013705922.1">
    <property type="nucleotide sequence ID" value="NC_015388.1"/>
</dbReference>
<dbReference type="KEGG" id="dao:Desac_0939"/>